<dbReference type="InterPro" id="IPR001283">
    <property type="entry name" value="CRISP-related"/>
</dbReference>
<dbReference type="WBParaSite" id="MCU_005058-RA">
    <property type="protein sequence ID" value="MCU_005058-RA"/>
    <property type="gene ID" value="MCU_005058"/>
</dbReference>
<evidence type="ECO:0000259" key="1">
    <source>
        <dbReference type="SMART" id="SM00198"/>
    </source>
</evidence>
<reference evidence="2" key="1">
    <citation type="submission" date="2019-11" db="UniProtKB">
        <authorList>
            <consortium name="WormBaseParasite"/>
        </authorList>
    </citation>
    <scope>IDENTIFICATION</scope>
</reference>
<organism evidence="2">
    <name type="scientific">Mesocestoides corti</name>
    <name type="common">Flatworm</name>
    <dbReference type="NCBI Taxonomy" id="53468"/>
    <lineage>
        <taxon>Eukaryota</taxon>
        <taxon>Metazoa</taxon>
        <taxon>Spiralia</taxon>
        <taxon>Lophotrochozoa</taxon>
        <taxon>Platyhelminthes</taxon>
        <taxon>Cestoda</taxon>
        <taxon>Eucestoda</taxon>
        <taxon>Cyclophyllidea</taxon>
        <taxon>Mesocestoididae</taxon>
        <taxon>Mesocestoides</taxon>
    </lineage>
</organism>
<evidence type="ECO:0000313" key="2">
    <source>
        <dbReference type="WBParaSite" id="MCU_005058-RA"/>
    </source>
</evidence>
<dbReference type="InterPro" id="IPR034113">
    <property type="entry name" value="SCP_GAPR1-like"/>
</dbReference>
<dbReference type="PRINTS" id="PR00837">
    <property type="entry name" value="V5TPXLIKE"/>
</dbReference>
<dbReference type="AlphaFoldDB" id="A0A5K3F5C4"/>
<dbReference type="PANTHER" id="PTHR10334">
    <property type="entry name" value="CYSTEINE-RICH SECRETORY PROTEIN-RELATED"/>
    <property type="match status" value="1"/>
</dbReference>
<dbReference type="SMART" id="SM00198">
    <property type="entry name" value="SCP"/>
    <property type="match status" value="1"/>
</dbReference>
<name>A0A5K3F5C4_MESCO</name>
<sequence>MSKRFNFECLDEHNRLRKLHGCPPLRFSHSLAESAQEYAEYLARKDLFEHSECTDYGENLIIRRGHKGIVLTGQQATLAWYSEISSYNFKKENQTNCGHFTQLVWKETRKAGFGVARSKDGSSIYVVGHYKPSGNFLDYFRENVPPPTSGHKYVPTIEELTGIRGVKVKESCRKCNSKVYYYRKRHVP</sequence>
<dbReference type="PROSITE" id="PS01009">
    <property type="entry name" value="CRISP_1"/>
    <property type="match status" value="1"/>
</dbReference>
<dbReference type="InterPro" id="IPR014044">
    <property type="entry name" value="CAP_dom"/>
</dbReference>
<dbReference type="InterPro" id="IPR035940">
    <property type="entry name" value="CAP_sf"/>
</dbReference>
<dbReference type="Pfam" id="PF00188">
    <property type="entry name" value="CAP"/>
    <property type="match status" value="1"/>
</dbReference>
<dbReference type="InterPro" id="IPR018244">
    <property type="entry name" value="Allrgn_V5/Tpx1_CS"/>
</dbReference>
<dbReference type="Gene3D" id="3.40.33.10">
    <property type="entry name" value="CAP"/>
    <property type="match status" value="1"/>
</dbReference>
<protein>
    <submittedName>
        <fullName evidence="2">SCP domain-containing protein</fullName>
    </submittedName>
</protein>
<dbReference type="CDD" id="cd05382">
    <property type="entry name" value="CAP_GAPR1-like"/>
    <property type="match status" value="1"/>
</dbReference>
<dbReference type="GO" id="GO:0005576">
    <property type="term" value="C:extracellular region"/>
    <property type="evidence" value="ECO:0007669"/>
    <property type="project" value="InterPro"/>
</dbReference>
<dbReference type="SUPFAM" id="SSF55797">
    <property type="entry name" value="PR-1-like"/>
    <property type="match status" value="1"/>
</dbReference>
<proteinExistence type="predicted"/>
<accession>A0A5K3F5C4</accession>
<dbReference type="FunFam" id="3.40.33.10:FF:000002">
    <property type="entry name" value="Golgi-associated plant pathogenesis-related protein 1"/>
    <property type="match status" value="1"/>
</dbReference>
<feature type="domain" description="SCP" evidence="1">
    <location>
        <begin position="4"/>
        <end position="138"/>
    </location>
</feature>